<feature type="compositionally biased region" description="Pro residues" evidence="1">
    <location>
        <begin position="477"/>
        <end position="495"/>
    </location>
</feature>
<organism evidence="3 4">
    <name type="scientific">Volvox reticuliferus</name>
    <dbReference type="NCBI Taxonomy" id="1737510"/>
    <lineage>
        <taxon>Eukaryota</taxon>
        <taxon>Viridiplantae</taxon>
        <taxon>Chlorophyta</taxon>
        <taxon>core chlorophytes</taxon>
        <taxon>Chlorophyceae</taxon>
        <taxon>CS clade</taxon>
        <taxon>Chlamydomonadales</taxon>
        <taxon>Volvocaceae</taxon>
        <taxon>Volvox</taxon>
    </lineage>
</organism>
<accession>A0A8J4LS97</accession>
<feature type="region of interest" description="Disordered" evidence="1">
    <location>
        <begin position="447"/>
        <end position="582"/>
    </location>
</feature>
<feature type="region of interest" description="Disordered" evidence="1">
    <location>
        <begin position="625"/>
        <end position="651"/>
    </location>
</feature>
<dbReference type="Proteomes" id="UP000722791">
    <property type="component" value="Unassembled WGS sequence"/>
</dbReference>
<dbReference type="InterPro" id="IPR050164">
    <property type="entry name" value="Peptidase_C19"/>
</dbReference>
<dbReference type="GO" id="GO:0005829">
    <property type="term" value="C:cytosol"/>
    <property type="evidence" value="ECO:0007669"/>
    <property type="project" value="TreeGrafter"/>
</dbReference>
<dbReference type="InterPro" id="IPR038765">
    <property type="entry name" value="Papain-like_cys_pep_sf"/>
</dbReference>
<sequence>MYSIPTKASAWNEGQDGKRSCGFALTNPIVQLPSYYPGRLARPDGCGRLLGNSFLNYSHPGFMRSVVQCLAHIPPFVEACLNDVHSAKCQHMLLYPPLGLKAARDCKRCGIECQIAVECRAFGINAGRPRDLVHTSNPWFAEIRHLSWMKCDSAGALVKVLEAVEMDESAKMPKGYNTLVGYFFNGVCRSRVTCTECGSFSDMREPFKVLPLDVKAASTVPEALEQLFQKSILTEAYRCKCGVCKKRVDAAEELKLLEVPTILILQIKRFDFNGRKNKKHIGFNLDLDLAPYMAQDVGAPQDTRYTLMGVLSCPHSDVQSVDHHPACVRSPEGDWRVIGRKEVVKVTAEELKQREAYFLFYILDGAKPPPRPPRPAEAVLSDDWLPLSQRRPSMRVMTQQPTAVLSRPICCGAASISPLQHQSPAAAMPPSPLHHVVAAVLPSPPEDAMVAMPPSPPQHSPVAAMPPSPRQQSPVAAMPPSPPQQSPAAAMPPSPLQQSPVAAMPPSPPQQSPVAAMPPSPPQQSPVAAMPPSPPQQSPVAAMPPSPPQQSPVAAMPPSPPQQSPVAAMPPSPLQQSPVAAMPPSPLQQLVIAAVPPPQQIMAEMLSMAPRAVVEMMDVVQLDRHPCHEGADGGSPSTAGSCSTRPPVRTARPIREIREDIRRILKEIREQRAKSMAAAAAAAAGCGSGYSDLVDPAAGATVSHKRKFEESDSGNGVTGLVGRLVKVSRLERVTTTLAPPARGAEHRMCRNNDMV</sequence>
<name>A0A8J4LS97_9CHLO</name>
<dbReference type="GO" id="GO:0016579">
    <property type="term" value="P:protein deubiquitination"/>
    <property type="evidence" value="ECO:0007669"/>
    <property type="project" value="InterPro"/>
</dbReference>
<dbReference type="SUPFAM" id="SSF54001">
    <property type="entry name" value="Cysteine proteinases"/>
    <property type="match status" value="1"/>
</dbReference>
<proteinExistence type="predicted"/>
<feature type="compositionally biased region" description="Pro residues" evidence="1">
    <location>
        <begin position="503"/>
        <end position="573"/>
    </location>
</feature>
<feature type="compositionally biased region" description="Polar residues" evidence="1">
    <location>
        <begin position="635"/>
        <end position="644"/>
    </location>
</feature>
<dbReference type="GO" id="GO:0004843">
    <property type="term" value="F:cysteine-type deubiquitinase activity"/>
    <property type="evidence" value="ECO:0007669"/>
    <property type="project" value="InterPro"/>
</dbReference>
<dbReference type="PANTHER" id="PTHR24006">
    <property type="entry name" value="UBIQUITIN CARBOXYL-TERMINAL HYDROLASE"/>
    <property type="match status" value="1"/>
</dbReference>
<feature type="compositionally biased region" description="Pro residues" evidence="1">
    <location>
        <begin position="453"/>
        <end position="469"/>
    </location>
</feature>
<dbReference type="AlphaFoldDB" id="A0A8J4LS97"/>
<dbReference type="PROSITE" id="PS50235">
    <property type="entry name" value="USP_3"/>
    <property type="match status" value="1"/>
</dbReference>
<dbReference type="GO" id="GO:0005634">
    <property type="term" value="C:nucleus"/>
    <property type="evidence" value="ECO:0007669"/>
    <property type="project" value="TreeGrafter"/>
</dbReference>
<evidence type="ECO:0000256" key="1">
    <source>
        <dbReference type="SAM" id="MobiDB-lite"/>
    </source>
</evidence>
<dbReference type="InterPro" id="IPR028889">
    <property type="entry name" value="USP"/>
</dbReference>
<gene>
    <name evidence="3" type="ORF">Vretimale_12746</name>
</gene>
<reference evidence="3" key="1">
    <citation type="journal article" date="2021" name="Proc. Natl. Acad. Sci. U.S.A.">
        <title>Three genomes in the algal genus Volvox reveal the fate of a haploid sex-determining region after a transition to homothallism.</title>
        <authorList>
            <person name="Yamamoto K."/>
            <person name="Hamaji T."/>
            <person name="Kawai-Toyooka H."/>
            <person name="Matsuzaki R."/>
            <person name="Takahashi F."/>
            <person name="Nishimura Y."/>
            <person name="Kawachi M."/>
            <person name="Noguchi H."/>
            <person name="Minakuchi Y."/>
            <person name="Umen J.G."/>
            <person name="Toyoda A."/>
            <person name="Nozaki H."/>
        </authorList>
    </citation>
    <scope>NUCLEOTIDE SEQUENCE</scope>
    <source>
        <strain evidence="3">NIES-3785</strain>
    </source>
</reference>
<evidence type="ECO:0000259" key="2">
    <source>
        <dbReference type="PROSITE" id="PS50235"/>
    </source>
</evidence>
<dbReference type="EMBL" id="BNCQ01000028">
    <property type="protein sequence ID" value="GIM08799.1"/>
    <property type="molecule type" value="Genomic_DNA"/>
</dbReference>
<feature type="domain" description="USP" evidence="2">
    <location>
        <begin position="52"/>
        <end position="364"/>
    </location>
</feature>
<dbReference type="InterPro" id="IPR001394">
    <property type="entry name" value="Peptidase_C19_UCH"/>
</dbReference>
<protein>
    <recommendedName>
        <fullName evidence="2">USP domain-containing protein</fullName>
    </recommendedName>
</protein>
<comment type="caution">
    <text evidence="3">The sequence shown here is derived from an EMBL/GenBank/DDBJ whole genome shotgun (WGS) entry which is preliminary data.</text>
</comment>
<dbReference type="Gene3D" id="3.90.70.10">
    <property type="entry name" value="Cysteine proteinases"/>
    <property type="match status" value="1"/>
</dbReference>
<evidence type="ECO:0000313" key="4">
    <source>
        <dbReference type="Proteomes" id="UP000722791"/>
    </source>
</evidence>
<evidence type="ECO:0000313" key="3">
    <source>
        <dbReference type="EMBL" id="GIM08799.1"/>
    </source>
</evidence>
<dbReference type="Pfam" id="PF00443">
    <property type="entry name" value="UCH"/>
    <property type="match status" value="1"/>
</dbReference>